<reference evidence="1 2" key="1">
    <citation type="submission" date="2021-03" db="EMBL/GenBank/DDBJ databases">
        <title>Antimicrobial resistance genes in bacteria isolated from Japanese honey, and their potential for conferring macrolide and lincosamide resistance in the American foulbrood pathogen Paenibacillus larvae.</title>
        <authorList>
            <person name="Okamoto M."/>
            <person name="Kumagai M."/>
            <person name="Kanamori H."/>
            <person name="Takamatsu D."/>
        </authorList>
    </citation>
    <scope>NUCLEOTIDE SEQUENCE [LARGE SCALE GENOMIC DNA]</scope>
    <source>
        <strain evidence="1 2">J34TS1</strain>
    </source>
</reference>
<protein>
    <submittedName>
        <fullName evidence="1">Uncharacterized protein</fullName>
    </submittedName>
</protein>
<dbReference type="Proteomes" id="UP000682811">
    <property type="component" value="Unassembled WGS sequence"/>
</dbReference>
<evidence type="ECO:0000313" key="1">
    <source>
        <dbReference type="EMBL" id="GIO45656.1"/>
    </source>
</evidence>
<dbReference type="AlphaFoldDB" id="A0A920CLZ3"/>
<organism evidence="1 2">
    <name type="scientific">Paenibacillus azoreducens</name>
    <dbReference type="NCBI Taxonomy" id="116718"/>
    <lineage>
        <taxon>Bacteria</taxon>
        <taxon>Bacillati</taxon>
        <taxon>Bacillota</taxon>
        <taxon>Bacilli</taxon>
        <taxon>Bacillales</taxon>
        <taxon>Paenibacillaceae</taxon>
        <taxon>Paenibacillus</taxon>
    </lineage>
</organism>
<sequence>MMMQLRLARKEQQIDAYGNCVQSHGMPDRPIDQLAEQVPRQLLSINVGRIRPQNETGLRLPWNLLILAGLSDAQLHAIRIRPNYGINRSLDADASEADPIPQPSL</sequence>
<evidence type="ECO:0000313" key="2">
    <source>
        <dbReference type="Proteomes" id="UP000682811"/>
    </source>
</evidence>
<keyword evidence="2" id="KW-1185">Reference proteome</keyword>
<comment type="caution">
    <text evidence="1">The sequence shown here is derived from an EMBL/GenBank/DDBJ whole genome shotgun (WGS) entry which is preliminary data.</text>
</comment>
<gene>
    <name evidence="1" type="ORF">J34TS1_04210</name>
</gene>
<dbReference type="EMBL" id="BORT01000001">
    <property type="protein sequence ID" value="GIO45656.1"/>
    <property type="molecule type" value="Genomic_DNA"/>
</dbReference>
<accession>A0A920CLZ3</accession>
<proteinExistence type="predicted"/>
<name>A0A920CLZ3_9BACL</name>